<dbReference type="Pfam" id="PF05199">
    <property type="entry name" value="GMC_oxred_C"/>
    <property type="match status" value="1"/>
</dbReference>
<feature type="domain" description="Glucose-methanol-choline oxidoreductase N-terminal" evidence="9">
    <location>
        <begin position="289"/>
        <end position="303"/>
    </location>
</feature>
<evidence type="ECO:0000256" key="4">
    <source>
        <dbReference type="ARBA" id="ARBA00022827"/>
    </source>
</evidence>
<dbReference type="OMA" id="EWHERIH"/>
<evidence type="ECO:0000256" key="3">
    <source>
        <dbReference type="ARBA" id="ARBA00022630"/>
    </source>
</evidence>
<dbReference type="PROSITE" id="PS00624">
    <property type="entry name" value="GMC_OXRED_2"/>
    <property type="match status" value="1"/>
</dbReference>
<dbReference type="InterPro" id="IPR012132">
    <property type="entry name" value="GMC_OxRdtase"/>
</dbReference>
<organism evidence="10 11">
    <name type="scientific">Dacryopinax primogenitus (strain DJM 731)</name>
    <name type="common">Brown rot fungus</name>
    <dbReference type="NCBI Taxonomy" id="1858805"/>
    <lineage>
        <taxon>Eukaryota</taxon>
        <taxon>Fungi</taxon>
        <taxon>Dikarya</taxon>
        <taxon>Basidiomycota</taxon>
        <taxon>Agaricomycotina</taxon>
        <taxon>Dacrymycetes</taxon>
        <taxon>Dacrymycetales</taxon>
        <taxon>Dacrymycetaceae</taxon>
        <taxon>Dacryopinax</taxon>
    </lineage>
</organism>
<comment type="cofactor">
    <cofactor evidence="1 6">
        <name>FAD</name>
        <dbReference type="ChEBI" id="CHEBI:57692"/>
    </cofactor>
</comment>
<dbReference type="OrthoDB" id="269227at2759"/>
<evidence type="ECO:0000256" key="1">
    <source>
        <dbReference type="ARBA" id="ARBA00001974"/>
    </source>
</evidence>
<dbReference type="EMBL" id="JH795869">
    <property type="protein sequence ID" value="EJT99615.1"/>
    <property type="molecule type" value="Genomic_DNA"/>
</dbReference>
<feature type="binding site" evidence="6">
    <location>
        <position position="105"/>
    </location>
    <ligand>
        <name>FAD</name>
        <dbReference type="ChEBI" id="CHEBI:57692"/>
    </ligand>
</feature>
<feature type="active site" description="Proton acceptor" evidence="5">
    <location>
        <position position="583"/>
    </location>
</feature>
<evidence type="ECO:0000256" key="6">
    <source>
        <dbReference type="PIRSR" id="PIRSR000137-2"/>
    </source>
</evidence>
<dbReference type="PROSITE" id="PS00623">
    <property type="entry name" value="GMC_OXRED_1"/>
    <property type="match status" value="1"/>
</dbReference>
<dbReference type="Gene3D" id="3.50.50.60">
    <property type="entry name" value="FAD/NAD(P)-binding domain"/>
    <property type="match status" value="1"/>
</dbReference>
<sequence length="609" mass="66700">MGYVFSRPSDVKPFAYLSIPAGSQQYDIILVGAGPAGCVLANRLSEGGKYRVLLIEAGVDNSKETFTKIPATWARTLWTGIDWQYYTTPQKHLDGRSLFWPRGKVLGGSSSINALIYHCGAPADFDAWAEEEGAAGWGYKDLAPYFRLSETYTPKEHHADVDQTHRGTSGPWQTSFSPPTPVLQKYVSAAQTVGIPYTPDLNTPAGTEGVNQLSTFIDQKGHRSSGATAYLTPDVLTRENLTVLTGARCTRVLLLEGKAVGVELVDEQSRTVAKEVYVSEGGEVIVCAGAVNTPQLLMLSGLGPKEELEKVGVQCVRDLPMVGKNLQDHLQTCICIRTKPGRSLDFLATSPLQSLFPLVQWMLGFKGLLTRNGAEVAAFCRMDDPKFGFDGPTHGEYKSNAHPGTPDMEIIAAPVSFVNHGAVKGPWMRGITIDPVLLQPKSKGWVTLRSNDVWEYPEIEPNYFSDPSDYQCLVRGVRVALRIARSSPLVEEFDLRTGKHPNVCKDTEEDCYNMGDSKEEDLSDEEIGEWVKRKAETLYHPCCSARMGKSPEDSAVDLELRVHGIDRLRLVDTSVFPRIVSGHTTAPVIAVAEKAAVLIRSALAGREGK</sequence>
<accession>M5FR95</accession>
<evidence type="ECO:0000313" key="10">
    <source>
        <dbReference type="EMBL" id="EJT99615.1"/>
    </source>
</evidence>
<dbReference type="PANTHER" id="PTHR11552:SF147">
    <property type="entry name" value="CHOLINE DEHYDROGENASE, MITOCHONDRIAL"/>
    <property type="match status" value="1"/>
</dbReference>
<dbReference type="PANTHER" id="PTHR11552">
    <property type="entry name" value="GLUCOSE-METHANOL-CHOLINE GMC OXIDOREDUCTASE"/>
    <property type="match status" value="1"/>
</dbReference>
<keyword evidence="3 7" id="KW-0285">Flavoprotein</keyword>
<dbReference type="Pfam" id="PF00732">
    <property type="entry name" value="GMC_oxred_N"/>
    <property type="match status" value="1"/>
</dbReference>
<protein>
    <submittedName>
        <fullName evidence="10">Alcohol oxidase</fullName>
    </submittedName>
</protein>
<reference evidence="10 11" key="1">
    <citation type="journal article" date="2012" name="Science">
        <title>The Paleozoic origin of enzymatic lignin decomposition reconstructed from 31 fungal genomes.</title>
        <authorList>
            <person name="Floudas D."/>
            <person name="Binder M."/>
            <person name="Riley R."/>
            <person name="Barry K."/>
            <person name="Blanchette R.A."/>
            <person name="Henrissat B."/>
            <person name="Martinez A.T."/>
            <person name="Otillar R."/>
            <person name="Spatafora J.W."/>
            <person name="Yadav J.S."/>
            <person name="Aerts A."/>
            <person name="Benoit I."/>
            <person name="Boyd A."/>
            <person name="Carlson A."/>
            <person name="Copeland A."/>
            <person name="Coutinho P.M."/>
            <person name="de Vries R.P."/>
            <person name="Ferreira P."/>
            <person name="Findley K."/>
            <person name="Foster B."/>
            <person name="Gaskell J."/>
            <person name="Glotzer D."/>
            <person name="Gorecki P."/>
            <person name="Heitman J."/>
            <person name="Hesse C."/>
            <person name="Hori C."/>
            <person name="Igarashi K."/>
            <person name="Jurgens J.A."/>
            <person name="Kallen N."/>
            <person name="Kersten P."/>
            <person name="Kohler A."/>
            <person name="Kuees U."/>
            <person name="Kumar T.K.A."/>
            <person name="Kuo A."/>
            <person name="LaButti K."/>
            <person name="Larrondo L.F."/>
            <person name="Lindquist E."/>
            <person name="Ling A."/>
            <person name="Lombard V."/>
            <person name="Lucas S."/>
            <person name="Lundell T."/>
            <person name="Martin R."/>
            <person name="McLaughlin D.J."/>
            <person name="Morgenstern I."/>
            <person name="Morin E."/>
            <person name="Murat C."/>
            <person name="Nagy L.G."/>
            <person name="Nolan M."/>
            <person name="Ohm R.A."/>
            <person name="Patyshakuliyeva A."/>
            <person name="Rokas A."/>
            <person name="Ruiz-Duenas F.J."/>
            <person name="Sabat G."/>
            <person name="Salamov A."/>
            <person name="Samejima M."/>
            <person name="Schmutz J."/>
            <person name="Slot J.C."/>
            <person name="St John F."/>
            <person name="Stenlid J."/>
            <person name="Sun H."/>
            <person name="Sun S."/>
            <person name="Syed K."/>
            <person name="Tsang A."/>
            <person name="Wiebenga A."/>
            <person name="Young D."/>
            <person name="Pisabarro A."/>
            <person name="Eastwood D.C."/>
            <person name="Martin F."/>
            <person name="Cullen D."/>
            <person name="Grigoriev I.V."/>
            <person name="Hibbett D.S."/>
        </authorList>
    </citation>
    <scope>NUCLEOTIDE SEQUENCE [LARGE SCALE GENOMIC DNA]</scope>
    <source>
        <strain evidence="10 11">DJM-731 SS1</strain>
    </source>
</reference>
<comment type="similarity">
    <text evidence="2 7">Belongs to the GMC oxidoreductase family.</text>
</comment>
<gene>
    <name evidence="10" type="ORF">DACRYDRAFT_82020</name>
</gene>
<evidence type="ECO:0000259" key="9">
    <source>
        <dbReference type="PROSITE" id="PS00624"/>
    </source>
</evidence>
<dbReference type="GO" id="GO:0016614">
    <property type="term" value="F:oxidoreductase activity, acting on CH-OH group of donors"/>
    <property type="evidence" value="ECO:0007669"/>
    <property type="project" value="InterPro"/>
</dbReference>
<dbReference type="STRING" id="1858805.M5FR95"/>
<dbReference type="AlphaFoldDB" id="M5FR95"/>
<keyword evidence="4 6" id="KW-0274">FAD</keyword>
<dbReference type="RefSeq" id="XP_040626513.1">
    <property type="nucleotide sequence ID" value="XM_040776543.1"/>
</dbReference>
<dbReference type="GO" id="GO:0050660">
    <property type="term" value="F:flavin adenine dinucleotide binding"/>
    <property type="evidence" value="ECO:0007669"/>
    <property type="project" value="InterPro"/>
</dbReference>
<evidence type="ECO:0000259" key="8">
    <source>
        <dbReference type="PROSITE" id="PS00623"/>
    </source>
</evidence>
<dbReference type="InterPro" id="IPR036188">
    <property type="entry name" value="FAD/NAD-bd_sf"/>
</dbReference>
<dbReference type="HOGENOM" id="CLU_002865_7_2_1"/>
<keyword evidence="11" id="KW-1185">Reference proteome</keyword>
<proteinExistence type="inferred from homology"/>
<dbReference type="GeneID" id="63691605"/>
<dbReference type="InterPro" id="IPR000172">
    <property type="entry name" value="GMC_OxRdtase_N"/>
</dbReference>
<feature type="domain" description="Glucose-methanol-choline oxidoreductase N-terminal" evidence="8">
    <location>
        <begin position="103"/>
        <end position="126"/>
    </location>
</feature>
<evidence type="ECO:0000313" key="11">
    <source>
        <dbReference type="Proteomes" id="UP000030653"/>
    </source>
</evidence>
<feature type="active site" description="Proton donor" evidence="5">
    <location>
        <position position="540"/>
    </location>
</feature>
<dbReference type="SUPFAM" id="SSF51905">
    <property type="entry name" value="FAD/NAD(P)-binding domain"/>
    <property type="match status" value="1"/>
</dbReference>
<dbReference type="Gene3D" id="3.30.560.10">
    <property type="entry name" value="Glucose Oxidase, domain 3"/>
    <property type="match status" value="1"/>
</dbReference>
<name>M5FR95_DACPD</name>
<evidence type="ECO:0000256" key="7">
    <source>
        <dbReference type="RuleBase" id="RU003968"/>
    </source>
</evidence>
<dbReference type="SUPFAM" id="SSF54373">
    <property type="entry name" value="FAD-linked reductases, C-terminal domain"/>
    <property type="match status" value="1"/>
</dbReference>
<evidence type="ECO:0000256" key="5">
    <source>
        <dbReference type="PIRSR" id="PIRSR000137-1"/>
    </source>
</evidence>
<dbReference type="PIRSF" id="PIRSF000137">
    <property type="entry name" value="Alcohol_oxidase"/>
    <property type="match status" value="1"/>
</dbReference>
<dbReference type="InterPro" id="IPR007867">
    <property type="entry name" value="GMC_OxRtase_C"/>
</dbReference>
<dbReference type="Proteomes" id="UP000030653">
    <property type="component" value="Unassembled WGS sequence"/>
</dbReference>
<evidence type="ECO:0000256" key="2">
    <source>
        <dbReference type="ARBA" id="ARBA00010790"/>
    </source>
</evidence>